<keyword evidence="2" id="KW-0808">Transferase</keyword>
<accession>A0A194X1M2</accession>
<dbReference type="GeneID" id="28825156"/>
<evidence type="ECO:0000259" key="5">
    <source>
        <dbReference type="Pfam" id="PF06094"/>
    </source>
</evidence>
<dbReference type="OrthoDB" id="3262926at2759"/>
<keyword evidence="7" id="KW-1185">Reference proteome</keyword>
<name>A0A194X1M2_MOLSC</name>
<dbReference type="InParanoid" id="A0A194X1M2"/>
<dbReference type="InterPro" id="IPR045038">
    <property type="entry name" value="AIG2-like"/>
</dbReference>
<comment type="similarity">
    <text evidence="1">Belongs to the gamma-glutamylcyclotransferase family.</text>
</comment>
<dbReference type="GO" id="GO:0016740">
    <property type="term" value="F:transferase activity"/>
    <property type="evidence" value="ECO:0007669"/>
    <property type="project" value="UniProtKB-KW"/>
</dbReference>
<gene>
    <name evidence="6" type="ORF">LY89DRAFT_687120</name>
</gene>
<dbReference type="Gene3D" id="3.10.490.10">
    <property type="entry name" value="Gamma-glutamyl cyclotransferase-like"/>
    <property type="match status" value="1"/>
</dbReference>
<evidence type="ECO:0000256" key="4">
    <source>
        <dbReference type="SAM" id="MobiDB-lite"/>
    </source>
</evidence>
<dbReference type="RefSeq" id="XP_018068097.1">
    <property type="nucleotide sequence ID" value="XM_018215430.1"/>
</dbReference>
<dbReference type="PANTHER" id="PTHR31544">
    <property type="entry name" value="AIG2-LIKE PROTEIN D"/>
    <property type="match status" value="1"/>
</dbReference>
<evidence type="ECO:0000256" key="1">
    <source>
        <dbReference type="ARBA" id="ARBA00008861"/>
    </source>
</evidence>
<evidence type="ECO:0000313" key="7">
    <source>
        <dbReference type="Proteomes" id="UP000070700"/>
    </source>
</evidence>
<dbReference type="InterPro" id="IPR036568">
    <property type="entry name" value="GGCT-like_sf"/>
</dbReference>
<feature type="region of interest" description="Disordered" evidence="4">
    <location>
        <begin position="1"/>
        <end position="25"/>
    </location>
</feature>
<evidence type="ECO:0000256" key="2">
    <source>
        <dbReference type="ARBA" id="ARBA00022679"/>
    </source>
</evidence>
<organism evidence="6 7">
    <name type="scientific">Mollisia scopiformis</name>
    <name type="common">Conifer needle endophyte fungus</name>
    <name type="synonym">Phialocephala scopiformis</name>
    <dbReference type="NCBI Taxonomy" id="149040"/>
    <lineage>
        <taxon>Eukaryota</taxon>
        <taxon>Fungi</taxon>
        <taxon>Dikarya</taxon>
        <taxon>Ascomycota</taxon>
        <taxon>Pezizomycotina</taxon>
        <taxon>Leotiomycetes</taxon>
        <taxon>Helotiales</taxon>
        <taxon>Mollisiaceae</taxon>
        <taxon>Mollisia</taxon>
    </lineage>
</organism>
<dbReference type="SUPFAM" id="SSF110857">
    <property type="entry name" value="Gamma-glutamyl cyclotransferase-like"/>
    <property type="match status" value="1"/>
</dbReference>
<protein>
    <recommendedName>
        <fullName evidence="3">Putative gamma-glutamylcyclotransferase</fullName>
    </recommendedName>
</protein>
<feature type="compositionally biased region" description="Polar residues" evidence="4">
    <location>
        <begin position="1"/>
        <end position="17"/>
    </location>
</feature>
<dbReference type="InterPro" id="IPR013024">
    <property type="entry name" value="GGCT-like"/>
</dbReference>
<reference evidence="6 7" key="1">
    <citation type="submission" date="2015-10" db="EMBL/GenBank/DDBJ databases">
        <title>Full genome of DAOMC 229536 Phialocephala scopiformis, a fungal endophyte of spruce producing the potent anti-insectan compound rugulosin.</title>
        <authorList>
            <consortium name="DOE Joint Genome Institute"/>
            <person name="Walker A.K."/>
            <person name="Frasz S.L."/>
            <person name="Seifert K.A."/>
            <person name="Miller J.D."/>
            <person name="Mondo S.J."/>
            <person name="Labutti K."/>
            <person name="Lipzen A."/>
            <person name="Dockter R."/>
            <person name="Kennedy M."/>
            <person name="Grigoriev I.V."/>
            <person name="Spatafora J.W."/>
        </authorList>
    </citation>
    <scope>NUCLEOTIDE SEQUENCE [LARGE SCALE GENOMIC DNA]</scope>
    <source>
        <strain evidence="6 7">CBS 120377</strain>
    </source>
</reference>
<dbReference type="Proteomes" id="UP000070700">
    <property type="component" value="Unassembled WGS sequence"/>
</dbReference>
<dbReference type="Pfam" id="PF06094">
    <property type="entry name" value="GGACT"/>
    <property type="match status" value="1"/>
</dbReference>
<dbReference type="AlphaFoldDB" id="A0A194X1M2"/>
<sequence>MEPNNDVNKSPSTNKNRPSAEEADLIDRDQKLSLINRKFLSGRAFEPPPDRDNFLGFRPQYFFFYGSLMDARQLRKILQLQETPVLQSASIVGWDIMLWGQYPALIFKANTVTHGMAYEVQKEEHVEYLMRYETDAYRVKGCKIKLADGRELAGKTFIWNAGKELLKEGNFNLKDWQIEQLEK</sequence>
<proteinExistence type="inferred from homology"/>
<dbReference type="PANTHER" id="PTHR31544:SF4">
    <property type="entry name" value="GAMMA-GLUTAMYLCYCLOTRANSFERASE-RELATED"/>
    <property type="match status" value="1"/>
</dbReference>
<evidence type="ECO:0000313" key="6">
    <source>
        <dbReference type="EMBL" id="KUJ13742.1"/>
    </source>
</evidence>
<evidence type="ECO:0000256" key="3">
    <source>
        <dbReference type="ARBA" id="ARBA00030602"/>
    </source>
</evidence>
<dbReference type="CDD" id="cd06661">
    <property type="entry name" value="GGCT_like"/>
    <property type="match status" value="1"/>
</dbReference>
<dbReference type="EMBL" id="KQ947421">
    <property type="protein sequence ID" value="KUJ13742.1"/>
    <property type="molecule type" value="Genomic_DNA"/>
</dbReference>
<feature type="domain" description="Gamma-glutamylcyclotransferase AIG2-like" evidence="5">
    <location>
        <begin position="62"/>
        <end position="170"/>
    </location>
</feature>
<dbReference type="InterPro" id="IPR009288">
    <property type="entry name" value="AIG2-like_dom"/>
</dbReference>
<dbReference type="KEGG" id="psco:LY89DRAFT_687120"/>